<organism evidence="1 2">
    <name type="scientific">Thermatribacter velox</name>
    <dbReference type="NCBI Taxonomy" id="3039681"/>
    <lineage>
        <taxon>Bacteria</taxon>
        <taxon>Pseudomonadati</taxon>
        <taxon>Atribacterota</taxon>
        <taxon>Atribacteria</taxon>
        <taxon>Atribacterales</taxon>
        <taxon>Thermatribacteraceae</taxon>
        <taxon>Thermatribacter</taxon>
    </lineage>
</organism>
<evidence type="ECO:0000313" key="1">
    <source>
        <dbReference type="EMBL" id="WZL75550.1"/>
    </source>
</evidence>
<dbReference type="RefSeq" id="WP_369017699.1">
    <property type="nucleotide sequence ID" value="NZ_CP121689.1"/>
</dbReference>
<dbReference type="EMBL" id="CP121689">
    <property type="protein sequence ID" value="WZL75550.1"/>
    <property type="molecule type" value="Genomic_DNA"/>
</dbReference>
<dbReference type="Proteomes" id="UP001461341">
    <property type="component" value="Chromosome"/>
</dbReference>
<accession>A0ABZ2YD01</accession>
<proteinExistence type="predicted"/>
<sequence length="68" mass="7423">MKDPKEEFLVQSLVGISASHFLGVEVHDDRKIQPPLFPGDTGDIKTAIESGLSAWNPWCTGLGVFLRA</sequence>
<evidence type="ECO:0000313" key="2">
    <source>
        <dbReference type="Proteomes" id="UP001461341"/>
    </source>
</evidence>
<protein>
    <submittedName>
        <fullName evidence="1">Uncharacterized protein</fullName>
    </submittedName>
</protein>
<keyword evidence="2" id="KW-1185">Reference proteome</keyword>
<gene>
    <name evidence="1" type="ORF">QBE54_08110</name>
</gene>
<reference evidence="1 2" key="1">
    <citation type="submission" date="2023-03" db="EMBL/GenBank/DDBJ databases">
        <title>Novel Species.</title>
        <authorList>
            <person name="Ma S."/>
        </authorList>
    </citation>
    <scope>NUCLEOTIDE SEQUENCE [LARGE SCALE GENOMIC DNA]</scope>
    <source>
        <strain evidence="1 2">B11</strain>
    </source>
</reference>
<name>A0ABZ2YD01_9BACT</name>